<keyword evidence="5" id="KW-1185">Reference proteome</keyword>
<dbReference type="EMBL" id="FSRA01000001">
    <property type="protein sequence ID" value="SIN75731.1"/>
    <property type="molecule type" value="Genomic_DNA"/>
</dbReference>
<dbReference type="InterPro" id="IPR011032">
    <property type="entry name" value="GroES-like_sf"/>
</dbReference>
<gene>
    <name evidence="4" type="ORF">SAMN04488055_1169</name>
</gene>
<keyword evidence="1" id="KW-0521">NADP</keyword>
<dbReference type="SUPFAM" id="SSF50129">
    <property type="entry name" value="GroES-like"/>
    <property type="match status" value="1"/>
</dbReference>
<dbReference type="PANTHER" id="PTHR48106">
    <property type="entry name" value="QUINONE OXIDOREDUCTASE PIG3-RELATED"/>
    <property type="match status" value="1"/>
</dbReference>
<dbReference type="PANTHER" id="PTHR48106:SF13">
    <property type="entry name" value="QUINONE OXIDOREDUCTASE-RELATED"/>
    <property type="match status" value="1"/>
</dbReference>
<evidence type="ECO:0000256" key="1">
    <source>
        <dbReference type="ARBA" id="ARBA00022857"/>
    </source>
</evidence>
<feature type="domain" description="Enoyl reductase (ER)" evidence="3">
    <location>
        <begin position="6"/>
        <end position="296"/>
    </location>
</feature>
<evidence type="ECO:0000256" key="2">
    <source>
        <dbReference type="ARBA" id="ARBA00023002"/>
    </source>
</evidence>
<dbReference type="Gene3D" id="3.40.50.720">
    <property type="entry name" value="NAD(P)-binding Rossmann-like Domain"/>
    <property type="match status" value="1"/>
</dbReference>
<dbReference type="GO" id="GO:0005829">
    <property type="term" value="C:cytosol"/>
    <property type="evidence" value="ECO:0007669"/>
    <property type="project" value="TreeGrafter"/>
</dbReference>
<dbReference type="GO" id="GO:0035925">
    <property type="term" value="F:mRNA 3'-UTR AU-rich region binding"/>
    <property type="evidence" value="ECO:0007669"/>
    <property type="project" value="TreeGrafter"/>
</dbReference>
<protein>
    <submittedName>
        <fullName evidence="4">NADPH2:quinone reductase</fullName>
    </submittedName>
</protein>
<dbReference type="Gene3D" id="3.90.180.10">
    <property type="entry name" value="Medium-chain alcohol dehydrogenases, catalytic domain"/>
    <property type="match status" value="1"/>
</dbReference>
<evidence type="ECO:0000313" key="5">
    <source>
        <dbReference type="Proteomes" id="UP000185003"/>
    </source>
</evidence>
<evidence type="ECO:0000313" key="4">
    <source>
        <dbReference type="EMBL" id="SIN75731.1"/>
    </source>
</evidence>
<sequence length="298" mass="31579">MQAITATNSVLEIISSSIPLPQPDEVLVRTTAIGINYADLLIRKGIYPKPQPVMPGEIEGVIEQVGGNVKHLQAGQRVTGYATEGYAEYATIPASQAFLVPDDLPTGNGLLVQGLTAQHLLSQSGAPSSIIITAAAGGVGSFAIQLAKLKGIKTIIALSGSKEKQQYTSALGATHSLHYNDVIDMEANVILDAIGGGTAATLVAKLAPHGTMIVYGGTAMQPTNINVQQLMYRSNKIIGSTIYAVSFEQKQQWFNELTRLVREGKLAFPLTTYPFADAAKAHQAIEGRETRGKVALIV</sequence>
<evidence type="ECO:0000259" key="3">
    <source>
        <dbReference type="SMART" id="SM00829"/>
    </source>
</evidence>
<dbReference type="SMART" id="SM00829">
    <property type="entry name" value="PKS_ER"/>
    <property type="match status" value="1"/>
</dbReference>
<dbReference type="InterPro" id="IPR036291">
    <property type="entry name" value="NAD(P)-bd_dom_sf"/>
</dbReference>
<dbReference type="OrthoDB" id="9787435at2"/>
<name>A0A1N6DYB0_9BACT</name>
<reference evidence="4 5" key="1">
    <citation type="submission" date="2016-11" db="EMBL/GenBank/DDBJ databases">
        <authorList>
            <person name="Jaros S."/>
            <person name="Januszkiewicz K."/>
            <person name="Wedrychowicz H."/>
        </authorList>
    </citation>
    <scope>NUCLEOTIDE SEQUENCE [LARGE SCALE GENOMIC DNA]</scope>
    <source>
        <strain evidence="4 5">DSM 24787</strain>
    </source>
</reference>
<dbReference type="InterPro" id="IPR013149">
    <property type="entry name" value="ADH-like_C"/>
</dbReference>
<accession>A0A1N6DYB0</accession>
<keyword evidence="2" id="KW-0560">Oxidoreductase</keyword>
<dbReference type="Proteomes" id="UP000185003">
    <property type="component" value="Unassembled WGS sequence"/>
</dbReference>
<dbReference type="RefSeq" id="WP_074238330.1">
    <property type="nucleotide sequence ID" value="NZ_FSRA01000001.1"/>
</dbReference>
<dbReference type="STRING" id="536979.SAMN04488055_1169"/>
<dbReference type="GO" id="GO:0003960">
    <property type="term" value="F:quinone reductase (NADPH) activity"/>
    <property type="evidence" value="ECO:0007669"/>
    <property type="project" value="TreeGrafter"/>
</dbReference>
<dbReference type="GO" id="GO:0070402">
    <property type="term" value="F:NADPH binding"/>
    <property type="evidence" value="ECO:0007669"/>
    <property type="project" value="TreeGrafter"/>
</dbReference>
<dbReference type="InterPro" id="IPR013154">
    <property type="entry name" value="ADH-like_N"/>
</dbReference>
<proteinExistence type="predicted"/>
<organism evidence="4 5">
    <name type="scientific">Chitinophaga niabensis</name>
    <dbReference type="NCBI Taxonomy" id="536979"/>
    <lineage>
        <taxon>Bacteria</taxon>
        <taxon>Pseudomonadati</taxon>
        <taxon>Bacteroidota</taxon>
        <taxon>Chitinophagia</taxon>
        <taxon>Chitinophagales</taxon>
        <taxon>Chitinophagaceae</taxon>
        <taxon>Chitinophaga</taxon>
    </lineage>
</organism>
<dbReference type="Pfam" id="PF08240">
    <property type="entry name" value="ADH_N"/>
    <property type="match status" value="1"/>
</dbReference>
<dbReference type="Pfam" id="PF00107">
    <property type="entry name" value="ADH_zinc_N"/>
    <property type="match status" value="1"/>
</dbReference>
<dbReference type="InterPro" id="IPR020843">
    <property type="entry name" value="ER"/>
</dbReference>
<dbReference type="SUPFAM" id="SSF51735">
    <property type="entry name" value="NAD(P)-binding Rossmann-fold domains"/>
    <property type="match status" value="1"/>
</dbReference>
<dbReference type="AlphaFoldDB" id="A0A1N6DYB0"/>